<comment type="caution">
    <text evidence="13">The sequence shown here is derived from an EMBL/GenBank/DDBJ whole genome shotgun (WGS) entry which is preliminary data.</text>
</comment>
<evidence type="ECO:0000256" key="8">
    <source>
        <dbReference type="ARBA" id="ARBA00023251"/>
    </source>
</evidence>
<dbReference type="InterPro" id="IPR001460">
    <property type="entry name" value="PCN-bd_Tpept"/>
</dbReference>
<keyword evidence="6 9" id="KW-0378">Hydrolase</keyword>
<evidence type="ECO:0000259" key="11">
    <source>
        <dbReference type="Pfam" id="PF00905"/>
    </source>
</evidence>
<dbReference type="GO" id="GO:0008800">
    <property type="term" value="F:beta-lactamase activity"/>
    <property type="evidence" value="ECO:0007669"/>
    <property type="project" value="UniProtKB-UniRule"/>
</dbReference>
<dbReference type="GO" id="GO:0051301">
    <property type="term" value="P:cell division"/>
    <property type="evidence" value="ECO:0007669"/>
    <property type="project" value="UniProtKB-KW"/>
</dbReference>
<dbReference type="GO" id="GO:0046677">
    <property type="term" value="P:response to antibiotic"/>
    <property type="evidence" value="ECO:0007669"/>
    <property type="project" value="UniProtKB-UniRule"/>
</dbReference>
<dbReference type="InterPro" id="IPR036138">
    <property type="entry name" value="PBP_dimer_sf"/>
</dbReference>
<feature type="domain" description="Penicillin-binding protein transpeptidase" evidence="11">
    <location>
        <begin position="400"/>
        <end position="654"/>
    </location>
</feature>
<dbReference type="GO" id="GO:0071555">
    <property type="term" value="P:cell wall organization"/>
    <property type="evidence" value="ECO:0007669"/>
    <property type="project" value="TreeGrafter"/>
</dbReference>
<dbReference type="SUPFAM" id="SSF56601">
    <property type="entry name" value="beta-lactamase/transpeptidase-like"/>
    <property type="match status" value="1"/>
</dbReference>
<feature type="region of interest" description="Disordered" evidence="10">
    <location>
        <begin position="311"/>
        <end position="363"/>
    </location>
</feature>
<dbReference type="Proteomes" id="UP000523079">
    <property type="component" value="Unassembled WGS sequence"/>
</dbReference>
<dbReference type="Gene3D" id="3.90.1310.10">
    <property type="entry name" value="Penicillin-binding protein 2a (Domain 2)"/>
    <property type="match status" value="1"/>
</dbReference>
<comment type="similarity">
    <text evidence="2">Belongs to the transpeptidase family.</text>
</comment>
<evidence type="ECO:0000256" key="7">
    <source>
        <dbReference type="ARBA" id="ARBA00023136"/>
    </source>
</evidence>
<keyword evidence="5" id="KW-0732">Signal</keyword>
<dbReference type="GO" id="GO:0005886">
    <property type="term" value="C:plasma membrane"/>
    <property type="evidence" value="ECO:0007669"/>
    <property type="project" value="TreeGrafter"/>
</dbReference>
<dbReference type="PANTHER" id="PTHR30627">
    <property type="entry name" value="PEPTIDOGLYCAN D,D-TRANSPEPTIDASE"/>
    <property type="match status" value="1"/>
</dbReference>
<dbReference type="Pfam" id="PF03717">
    <property type="entry name" value="PBP_dimer"/>
    <property type="match status" value="1"/>
</dbReference>
<dbReference type="EC" id="3.5.2.6" evidence="4 9"/>
<evidence type="ECO:0000313" key="14">
    <source>
        <dbReference type="Proteomes" id="UP000523079"/>
    </source>
</evidence>
<dbReference type="PROSITE" id="PS51257">
    <property type="entry name" value="PROKAR_LIPOPROTEIN"/>
    <property type="match status" value="1"/>
</dbReference>
<name>A0A7W3IUZ5_9ACTN</name>
<dbReference type="InterPro" id="IPR012338">
    <property type="entry name" value="Beta-lactam/transpept-like"/>
</dbReference>
<sequence>MTRRRDASPARRRPLAPWSAAGTAALLLLAGCTGGKVSLPGQGSSEPVAQAATALATAMAKDDVSGVGWSQLSGQQAQNDWTTTTAGLTGAKLAATAGTATRDGSSGSATLQLVWTFPGVPQTWSYPVTAQFTQEGDRWLARWTPTLVQPDLTNGARLVVERTQGTRGTIRAGDGTALMSERPVVRIGIDKTKVKADQAAASASALAKLVDVDAKSFVTAVRNAGPQAFVEAITFRANDRDRPSAAQLAKIDGAVGIDGTAVLSPTRGFAAPLLGQVGSASKEIVDDSKGTIAAGDQVGLSGLERRYESRLGGTPGVTVSVRQPSASASPSAGSSAGGSATPTGGGSTSPTADPSAMPGSSRTVFEAAPKSGRDLDLTLDEDLQRLAESVLAGTKPDSALVAVRPSTGAILAAASGPGADGANSATFGQYPPGSTFKLASSLALLRAGLKPSSPVNCPKTVVVNGQTFKNYNDYPASKVGRIDLQTAVANSCNTAFIGERDELSGSDLADAAASLGIGTDYDVGFPAYFGSVPAPRSENEKAASMIGQGRVQASPMTMAGAIASVQAGRTVLPYLISDDKPTSKADPLTATEASQLKQLLGAVVSEGSGARLQALEPPTVIAKTGTAEFGTDKPPQTHAWMVAAQGDLAVCVFVGLGDSGSGVAGPLLQDFLERAR</sequence>
<feature type="domain" description="Penicillin-binding protein dimerisation" evidence="12">
    <location>
        <begin position="163"/>
        <end position="319"/>
    </location>
</feature>
<feature type="compositionally biased region" description="Low complexity" evidence="10">
    <location>
        <begin position="324"/>
        <end position="352"/>
    </location>
</feature>
<keyword evidence="8 9" id="KW-0046">Antibiotic resistance</keyword>
<dbReference type="InterPro" id="IPR005311">
    <property type="entry name" value="PBP_dimer"/>
</dbReference>
<reference evidence="13 14" key="1">
    <citation type="submission" date="2020-07" db="EMBL/GenBank/DDBJ databases">
        <title>Sequencing the genomes of 1000 actinobacteria strains.</title>
        <authorList>
            <person name="Klenk H.-P."/>
        </authorList>
    </citation>
    <scope>NUCLEOTIDE SEQUENCE [LARGE SCALE GENOMIC DNA]</scope>
    <source>
        <strain evidence="13 14">DSM 100723</strain>
    </source>
</reference>
<gene>
    <name evidence="13" type="ORF">FHX74_003320</name>
</gene>
<dbReference type="Pfam" id="PF00905">
    <property type="entry name" value="Transpeptidase"/>
    <property type="match status" value="1"/>
</dbReference>
<keyword evidence="13" id="KW-0131">Cell cycle</keyword>
<keyword evidence="14" id="KW-1185">Reference proteome</keyword>
<dbReference type="PROSITE" id="PS00337">
    <property type="entry name" value="BETA_LACTAMASE_D"/>
    <property type="match status" value="1"/>
</dbReference>
<protein>
    <recommendedName>
        <fullName evidence="4 9">Beta-lactamase</fullName>
        <ecNumber evidence="4 9">3.5.2.6</ecNumber>
    </recommendedName>
</protein>
<evidence type="ECO:0000256" key="9">
    <source>
        <dbReference type="RuleBase" id="RU361140"/>
    </source>
</evidence>
<dbReference type="AlphaFoldDB" id="A0A7W3IUZ5"/>
<dbReference type="EMBL" id="JACGWT010000005">
    <property type="protein sequence ID" value="MBA8795684.1"/>
    <property type="molecule type" value="Genomic_DNA"/>
</dbReference>
<evidence type="ECO:0000256" key="5">
    <source>
        <dbReference type="ARBA" id="ARBA00022729"/>
    </source>
</evidence>
<evidence type="ECO:0000256" key="3">
    <source>
        <dbReference type="ARBA" id="ARBA00007898"/>
    </source>
</evidence>
<dbReference type="PANTHER" id="PTHR30627:SF24">
    <property type="entry name" value="PENICILLIN-BINDING PROTEIN 4B"/>
    <property type="match status" value="1"/>
</dbReference>
<dbReference type="RefSeq" id="WP_182561272.1">
    <property type="nucleotide sequence ID" value="NZ_JACGWT010000005.1"/>
</dbReference>
<evidence type="ECO:0000256" key="1">
    <source>
        <dbReference type="ARBA" id="ARBA00004370"/>
    </source>
</evidence>
<evidence type="ECO:0000256" key="2">
    <source>
        <dbReference type="ARBA" id="ARBA00007171"/>
    </source>
</evidence>
<dbReference type="InterPro" id="IPR050515">
    <property type="entry name" value="Beta-lactam/transpept"/>
</dbReference>
<dbReference type="SUPFAM" id="SSF56519">
    <property type="entry name" value="Penicillin binding protein dimerisation domain"/>
    <property type="match status" value="1"/>
</dbReference>
<comment type="catalytic activity">
    <reaction evidence="9">
        <text>a beta-lactam + H2O = a substituted beta-amino acid</text>
        <dbReference type="Rhea" id="RHEA:20401"/>
        <dbReference type="ChEBI" id="CHEBI:15377"/>
        <dbReference type="ChEBI" id="CHEBI:35627"/>
        <dbReference type="ChEBI" id="CHEBI:140347"/>
        <dbReference type="EC" id="3.5.2.6"/>
    </reaction>
</comment>
<evidence type="ECO:0000256" key="10">
    <source>
        <dbReference type="SAM" id="MobiDB-lite"/>
    </source>
</evidence>
<accession>A0A7W3IUZ5</accession>
<evidence type="ECO:0000256" key="4">
    <source>
        <dbReference type="ARBA" id="ARBA00012865"/>
    </source>
</evidence>
<dbReference type="InterPro" id="IPR002137">
    <property type="entry name" value="Beta-lactam_class-D_AS"/>
</dbReference>
<keyword evidence="7" id="KW-0472">Membrane</keyword>
<evidence type="ECO:0000313" key="13">
    <source>
        <dbReference type="EMBL" id="MBA8795684.1"/>
    </source>
</evidence>
<organism evidence="13 14">
    <name type="scientific">Microlunatus kandeliicorticis</name>
    <dbReference type="NCBI Taxonomy" id="1759536"/>
    <lineage>
        <taxon>Bacteria</taxon>
        <taxon>Bacillati</taxon>
        <taxon>Actinomycetota</taxon>
        <taxon>Actinomycetes</taxon>
        <taxon>Propionibacteriales</taxon>
        <taxon>Propionibacteriaceae</taxon>
        <taxon>Microlunatus</taxon>
    </lineage>
</organism>
<proteinExistence type="inferred from homology"/>
<dbReference type="GO" id="GO:0017001">
    <property type="term" value="P:antibiotic catabolic process"/>
    <property type="evidence" value="ECO:0007669"/>
    <property type="project" value="InterPro"/>
</dbReference>
<dbReference type="Gene3D" id="3.40.710.10">
    <property type="entry name" value="DD-peptidase/beta-lactamase superfamily"/>
    <property type="match status" value="1"/>
</dbReference>
<evidence type="ECO:0000256" key="6">
    <source>
        <dbReference type="ARBA" id="ARBA00022801"/>
    </source>
</evidence>
<dbReference type="GO" id="GO:0008658">
    <property type="term" value="F:penicillin binding"/>
    <property type="evidence" value="ECO:0007669"/>
    <property type="project" value="InterPro"/>
</dbReference>
<comment type="similarity">
    <text evidence="3 9">Belongs to the class-D beta-lactamase family.</text>
</comment>
<comment type="subcellular location">
    <subcellularLocation>
        <location evidence="1">Membrane</location>
    </subcellularLocation>
</comment>
<keyword evidence="13" id="KW-0132">Cell division</keyword>
<evidence type="ECO:0000259" key="12">
    <source>
        <dbReference type="Pfam" id="PF03717"/>
    </source>
</evidence>